<evidence type="ECO:0000256" key="5">
    <source>
        <dbReference type="ARBA" id="ARBA00022989"/>
    </source>
</evidence>
<reference evidence="9 10" key="1">
    <citation type="submission" date="2017-10" db="EMBL/GenBank/DDBJ databases">
        <title>A novel species of cold-tolerant Malassezia isolated from bats.</title>
        <authorList>
            <person name="Lorch J.M."/>
            <person name="Palmer J.M."/>
            <person name="Vanderwolf K.J."/>
            <person name="Schmidt K.Z."/>
            <person name="Verant M.L."/>
            <person name="Weller T.J."/>
            <person name="Blehert D.S."/>
        </authorList>
    </citation>
    <scope>NUCLEOTIDE SEQUENCE [LARGE SCALE GENOMIC DNA]</scope>
    <source>
        <strain evidence="9 10">NWHC:44797-103</strain>
    </source>
</reference>
<feature type="transmembrane region" description="Helical" evidence="7">
    <location>
        <begin position="147"/>
        <end position="176"/>
    </location>
</feature>
<feature type="transmembrane region" description="Helical" evidence="7">
    <location>
        <begin position="81"/>
        <end position="102"/>
    </location>
</feature>
<comment type="similarity">
    <text evidence="2 7">Belongs to the derlin family.</text>
</comment>
<evidence type="ECO:0000313" key="10">
    <source>
        <dbReference type="Proteomes" id="UP000232875"/>
    </source>
</evidence>
<evidence type="ECO:0000256" key="6">
    <source>
        <dbReference type="ARBA" id="ARBA00023136"/>
    </source>
</evidence>
<evidence type="ECO:0000256" key="4">
    <source>
        <dbReference type="ARBA" id="ARBA00022824"/>
    </source>
</evidence>
<evidence type="ECO:0000256" key="8">
    <source>
        <dbReference type="SAM" id="MobiDB-lite"/>
    </source>
</evidence>
<feature type="compositionally biased region" description="Polar residues" evidence="8">
    <location>
        <begin position="251"/>
        <end position="268"/>
    </location>
</feature>
<gene>
    <name evidence="9" type="ORF">MVES_001772</name>
</gene>
<feature type="region of interest" description="Disordered" evidence="8">
    <location>
        <begin position="251"/>
        <end position="279"/>
    </location>
</feature>
<dbReference type="InterPro" id="IPR007599">
    <property type="entry name" value="DER1"/>
</dbReference>
<keyword evidence="3 7" id="KW-0812">Transmembrane</keyword>
<protein>
    <recommendedName>
        <fullName evidence="7">Derlin</fullName>
    </recommendedName>
</protein>
<name>A0A2N1JDN0_9BASI</name>
<keyword evidence="6 7" id="KW-0472">Membrane</keyword>
<feature type="transmembrane region" description="Helical" evidence="7">
    <location>
        <begin position="49"/>
        <end position="69"/>
    </location>
</feature>
<organism evidence="9 10">
    <name type="scientific">Malassezia vespertilionis</name>
    <dbReference type="NCBI Taxonomy" id="2020962"/>
    <lineage>
        <taxon>Eukaryota</taxon>
        <taxon>Fungi</taxon>
        <taxon>Dikarya</taxon>
        <taxon>Basidiomycota</taxon>
        <taxon>Ustilaginomycotina</taxon>
        <taxon>Malasseziomycetes</taxon>
        <taxon>Malasseziales</taxon>
        <taxon>Malasseziaceae</taxon>
        <taxon>Malassezia</taxon>
    </lineage>
</organism>
<keyword evidence="10" id="KW-1185">Reference proteome</keyword>
<keyword evidence="4 7" id="KW-0256">Endoplasmic reticulum</keyword>
<dbReference type="PANTHER" id="PTHR11009">
    <property type="entry name" value="DER1-LIKE PROTEIN, DERLIN"/>
    <property type="match status" value="1"/>
</dbReference>
<proteinExistence type="inferred from homology"/>
<dbReference type="GO" id="GO:0005789">
    <property type="term" value="C:endoplasmic reticulum membrane"/>
    <property type="evidence" value="ECO:0007669"/>
    <property type="project" value="UniProtKB-SubCell"/>
</dbReference>
<evidence type="ECO:0000313" key="9">
    <source>
        <dbReference type="EMBL" id="PKI84649.1"/>
    </source>
</evidence>
<dbReference type="Pfam" id="PF04511">
    <property type="entry name" value="DER1"/>
    <property type="match status" value="1"/>
</dbReference>
<comment type="function">
    <text evidence="7">May be involved in the degradation of misfolded endoplasmic reticulum (ER) luminal proteins.</text>
</comment>
<dbReference type="OrthoDB" id="1716531at2759"/>
<evidence type="ECO:0000256" key="7">
    <source>
        <dbReference type="RuleBase" id="RU363059"/>
    </source>
</evidence>
<dbReference type="GO" id="GO:0006950">
    <property type="term" value="P:response to stress"/>
    <property type="evidence" value="ECO:0007669"/>
    <property type="project" value="UniProtKB-ARBA"/>
</dbReference>
<dbReference type="AlphaFoldDB" id="A0A2N1JDN0"/>
<dbReference type="SUPFAM" id="SSF144091">
    <property type="entry name" value="Rhomboid-like"/>
    <property type="match status" value="1"/>
</dbReference>
<dbReference type="Proteomes" id="UP000232875">
    <property type="component" value="Unassembled WGS sequence"/>
</dbReference>
<evidence type="ECO:0000256" key="2">
    <source>
        <dbReference type="ARBA" id="ARBA00008917"/>
    </source>
</evidence>
<evidence type="ECO:0000256" key="1">
    <source>
        <dbReference type="ARBA" id="ARBA00004477"/>
    </source>
</evidence>
<comment type="subcellular location">
    <subcellularLocation>
        <location evidence="1 7">Endoplasmic reticulum membrane</location>
        <topology evidence="1 7">Multi-pass membrane protein</topology>
    </subcellularLocation>
</comment>
<dbReference type="EMBL" id="KZ454989">
    <property type="protein sequence ID" value="PKI84649.1"/>
    <property type="molecule type" value="Genomic_DNA"/>
</dbReference>
<evidence type="ECO:0000256" key="3">
    <source>
        <dbReference type="ARBA" id="ARBA00022692"/>
    </source>
</evidence>
<accession>A0A2N1JDN0</accession>
<comment type="caution">
    <text evidence="7">Lacks conserved residue(s) required for the propagation of feature annotation.</text>
</comment>
<dbReference type="STRING" id="2020962.A0A2N1JDN0"/>
<dbReference type="InterPro" id="IPR035952">
    <property type="entry name" value="Rhomboid-like_sf"/>
</dbReference>
<sequence>MDLVLPPLTRVLLAGELAVTLPVLAKLVSPYRIMLLWPLVWRKWQVWRVVTAFLYGGEGLAMLFNTVFFIRTSKEIEDQRFFGDSIDYAWGMTIISALIMALNYPLRSLILFHPFLNALTCIWAAYRPEAQVSIMGLATVKAQYIPYVNIGIDLVMGGPALAIQGVTGMVSALIWYTVRRAPYTIPGLQAGRRRNIHLYIARNVTPYLSTPLFLRQLVQRMQNRRTPGPRGGQTLGGSSSIFSGWPFARGQTTGSSSMATNTPKNKPGSSARAGRDEIRAATEARLRNLGAS</sequence>
<keyword evidence="5 7" id="KW-1133">Transmembrane helix</keyword>